<keyword evidence="1" id="KW-0732">Signal</keyword>
<comment type="caution">
    <text evidence="3">The sequence shown here is derived from an EMBL/GenBank/DDBJ whole genome shotgun (WGS) entry which is preliminary data.</text>
</comment>
<dbReference type="InterPro" id="IPR016087">
    <property type="entry name" value="Chalcone_isomerase"/>
</dbReference>
<reference evidence="3 4" key="1">
    <citation type="submission" date="2018-11" db="EMBL/GenBank/DDBJ databases">
        <title>Genomic Encyclopedia of Type Strains, Phase IV (KMG-IV): sequencing the most valuable type-strain genomes for metagenomic binning, comparative biology and taxonomic classification.</title>
        <authorList>
            <person name="Goeker M."/>
        </authorList>
    </citation>
    <scope>NUCLEOTIDE SEQUENCE [LARGE SCALE GENOMIC DNA]</scope>
    <source>
        <strain evidence="3 4">DSM 100316</strain>
    </source>
</reference>
<evidence type="ECO:0000313" key="3">
    <source>
        <dbReference type="EMBL" id="ROR99083.1"/>
    </source>
</evidence>
<gene>
    <name evidence="3" type="ORF">EDC56_3323</name>
</gene>
<protein>
    <submittedName>
        <fullName evidence="3">Chalcone isomerase-like protein</fullName>
    </submittedName>
</protein>
<keyword evidence="4" id="KW-1185">Reference proteome</keyword>
<dbReference type="Gene3D" id="3.50.70.10">
    <property type="match status" value="1"/>
</dbReference>
<dbReference type="GO" id="GO:0016872">
    <property type="term" value="F:intramolecular lyase activity"/>
    <property type="evidence" value="ECO:0007669"/>
    <property type="project" value="InterPro"/>
</dbReference>
<evidence type="ECO:0000259" key="2">
    <source>
        <dbReference type="Pfam" id="PF16036"/>
    </source>
</evidence>
<evidence type="ECO:0000256" key="1">
    <source>
        <dbReference type="SAM" id="SignalP"/>
    </source>
</evidence>
<keyword evidence="3" id="KW-0413">Isomerase</keyword>
<feature type="signal peptide" evidence="1">
    <location>
        <begin position="1"/>
        <end position="24"/>
    </location>
</feature>
<dbReference type="OrthoDB" id="270742at2"/>
<dbReference type="SUPFAM" id="SSF54626">
    <property type="entry name" value="Chalcone isomerase"/>
    <property type="match status" value="1"/>
</dbReference>
<sequence length="179" mass="19454">MIKKINSILLAGLLALAAASPTWAADKLPDTLTVAGQQLSKIGDGTRKKLFLKLYKAAYYGKDSNYTSDQPMLIRLVITSGFVTSEKLNSATTDGFNKVTNDNTAAIAPEIKQLLDALSAPVNEDDTLDFAYSDQAIVVSQNGKALTTIKGKAFKDIFFSIWLGKDSIDDNLREDMLDL</sequence>
<feature type="domain" description="Chalcone isomerase" evidence="2">
    <location>
        <begin position="26"/>
        <end position="177"/>
    </location>
</feature>
<dbReference type="Pfam" id="PF16036">
    <property type="entry name" value="Chalcone_3"/>
    <property type="match status" value="1"/>
</dbReference>
<name>A0A3N2DH18_9GAMM</name>
<feature type="chain" id="PRO_5018183256" evidence="1">
    <location>
        <begin position="25"/>
        <end position="179"/>
    </location>
</feature>
<organism evidence="3 4">
    <name type="scientific">Sinobacterium caligoides</name>
    <dbReference type="NCBI Taxonomy" id="933926"/>
    <lineage>
        <taxon>Bacteria</taxon>
        <taxon>Pseudomonadati</taxon>
        <taxon>Pseudomonadota</taxon>
        <taxon>Gammaproteobacteria</taxon>
        <taxon>Cellvibrionales</taxon>
        <taxon>Spongiibacteraceae</taxon>
        <taxon>Sinobacterium</taxon>
    </lineage>
</organism>
<accession>A0A3N2DH18</accession>
<dbReference type="Proteomes" id="UP000275394">
    <property type="component" value="Unassembled WGS sequence"/>
</dbReference>
<dbReference type="EMBL" id="RKHR01000006">
    <property type="protein sequence ID" value="ROR99083.1"/>
    <property type="molecule type" value="Genomic_DNA"/>
</dbReference>
<evidence type="ECO:0000313" key="4">
    <source>
        <dbReference type="Proteomes" id="UP000275394"/>
    </source>
</evidence>
<dbReference type="AlphaFoldDB" id="A0A3N2DH18"/>
<dbReference type="InterPro" id="IPR036298">
    <property type="entry name" value="Chalcone_isomerase_sf"/>
</dbReference>
<dbReference type="RefSeq" id="WP_123713644.1">
    <property type="nucleotide sequence ID" value="NZ_RKHR01000006.1"/>
</dbReference>
<proteinExistence type="predicted"/>
<dbReference type="InterPro" id="IPR016088">
    <property type="entry name" value="Chalcone_isomerase_3-sand"/>
</dbReference>